<dbReference type="RefSeq" id="WP_349296085.1">
    <property type="nucleotide sequence ID" value="NZ_JBEDNQ010000001.1"/>
</dbReference>
<comment type="similarity">
    <text evidence="5">Belongs to the creatininase superfamily.</text>
</comment>
<evidence type="ECO:0000256" key="2">
    <source>
        <dbReference type="ARBA" id="ARBA00022723"/>
    </source>
</evidence>
<dbReference type="SUPFAM" id="SSF102215">
    <property type="entry name" value="Creatininase"/>
    <property type="match status" value="1"/>
</dbReference>
<accession>A0ABV1K3G6</accession>
<sequence>MTTAAPLGPDVAGLAAELGGTGSPVLWEHLTWPEADRTVTGTDAVIIPIGATEQHGPHLPLAVDSMICEAVAHGVSALTGVPVVPTLTYGVSGSHGDFGGTVSVRPETMIALVEDLVDSLHRAGVRQFVLLNGHIWNNGSLDVSAEKLRVRHGDARVRALGYVTMYPGPEVDGHVTHGRGLMHANFFETSVMLHLRPDLVRMDRAVSHRDVDSFWDYRMDQVSDTGVWGRDVAEANAVHGSAEFDRCVLTTARAVSAAVGEPWPDPKHRP</sequence>
<keyword evidence="2" id="KW-0479">Metal-binding</keyword>
<dbReference type="Proteomes" id="UP001494902">
    <property type="component" value="Unassembled WGS sequence"/>
</dbReference>
<name>A0ABV1K3G6_9PSEU</name>
<organism evidence="6 7">
    <name type="scientific">Pseudonocardia nematodicida</name>
    <dbReference type="NCBI Taxonomy" id="1206997"/>
    <lineage>
        <taxon>Bacteria</taxon>
        <taxon>Bacillati</taxon>
        <taxon>Actinomycetota</taxon>
        <taxon>Actinomycetes</taxon>
        <taxon>Pseudonocardiales</taxon>
        <taxon>Pseudonocardiaceae</taxon>
        <taxon>Pseudonocardia</taxon>
    </lineage>
</organism>
<comment type="cofactor">
    <cofactor evidence="1">
        <name>Zn(2+)</name>
        <dbReference type="ChEBI" id="CHEBI:29105"/>
    </cofactor>
</comment>
<dbReference type="InterPro" id="IPR003785">
    <property type="entry name" value="Creatininase/forma_Hydrolase"/>
</dbReference>
<dbReference type="Gene3D" id="3.40.50.10310">
    <property type="entry name" value="Creatininase"/>
    <property type="match status" value="1"/>
</dbReference>
<evidence type="ECO:0000313" key="7">
    <source>
        <dbReference type="Proteomes" id="UP001494902"/>
    </source>
</evidence>
<comment type="caution">
    <text evidence="6">The sequence shown here is derived from an EMBL/GenBank/DDBJ whole genome shotgun (WGS) entry which is preliminary data.</text>
</comment>
<dbReference type="PANTHER" id="PTHR35005:SF1">
    <property type="entry name" value="2-AMINO-5-FORMYLAMINO-6-RIBOSYLAMINOPYRIMIDIN-4(3H)-ONE 5'-MONOPHOSPHATE DEFORMYLASE"/>
    <property type="match status" value="1"/>
</dbReference>
<reference evidence="6 7" key="1">
    <citation type="submission" date="2024-03" db="EMBL/GenBank/DDBJ databases">
        <title>Draft genome sequence of Pseudonocardia nematodicida JCM 31783.</title>
        <authorList>
            <person name="Butdee W."/>
            <person name="Duangmal K."/>
        </authorList>
    </citation>
    <scope>NUCLEOTIDE SEQUENCE [LARGE SCALE GENOMIC DNA]</scope>
    <source>
        <strain evidence="6 7">JCM 31783</strain>
    </source>
</reference>
<evidence type="ECO:0000256" key="4">
    <source>
        <dbReference type="ARBA" id="ARBA00022833"/>
    </source>
</evidence>
<keyword evidence="4" id="KW-0862">Zinc</keyword>
<protein>
    <submittedName>
        <fullName evidence="6">Creatininase family protein</fullName>
    </submittedName>
</protein>
<proteinExistence type="inferred from homology"/>
<dbReference type="InterPro" id="IPR024087">
    <property type="entry name" value="Creatininase-like_sf"/>
</dbReference>
<gene>
    <name evidence="6" type="ORF">WIS52_00805</name>
</gene>
<keyword evidence="7" id="KW-1185">Reference proteome</keyword>
<dbReference type="Pfam" id="PF02633">
    <property type="entry name" value="Creatininase"/>
    <property type="match status" value="1"/>
</dbReference>
<evidence type="ECO:0000256" key="3">
    <source>
        <dbReference type="ARBA" id="ARBA00022801"/>
    </source>
</evidence>
<evidence type="ECO:0000256" key="1">
    <source>
        <dbReference type="ARBA" id="ARBA00001947"/>
    </source>
</evidence>
<dbReference type="PANTHER" id="PTHR35005">
    <property type="entry name" value="3-DEHYDRO-SCYLLO-INOSOSE HYDROLASE"/>
    <property type="match status" value="1"/>
</dbReference>
<evidence type="ECO:0000313" key="6">
    <source>
        <dbReference type="EMBL" id="MEQ3548993.1"/>
    </source>
</evidence>
<keyword evidence="3" id="KW-0378">Hydrolase</keyword>
<evidence type="ECO:0000256" key="5">
    <source>
        <dbReference type="ARBA" id="ARBA00024029"/>
    </source>
</evidence>
<dbReference type="EMBL" id="JBEDNQ010000001">
    <property type="protein sequence ID" value="MEQ3548993.1"/>
    <property type="molecule type" value="Genomic_DNA"/>
</dbReference>